<dbReference type="SUPFAM" id="SSF52499">
    <property type="entry name" value="Isochorismatase-like hydrolases"/>
    <property type="match status" value="1"/>
</dbReference>
<evidence type="ECO:0000313" key="3">
    <source>
        <dbReference type="Proteomes" id="UP001589710"/>
    </source>
</evidence>
<keyword evidence="3" id="KW-1185">Reference proteome</keyword>
<dbReference type="PANTHER" id="PTHR43559:SF3">
    <property type="entry name" value="HYDROLASE YCAC-RELATED"/>
    <property type="match status" value="1"/>
</dbReference>
<dbReference type="Proteomes" id="UP001589710">
    <property type="component" value="Unassembled WGS sequence"/>
</dbReference>
<evidence type="ECO:0000259" key="1">
    <source>
        <dbReference type="Pfam" id="PF00857"/>
    </source>
</evidence>
<gene>
    <name evidence="2" type="ORF">ACFFTL_25240</name>
</gene>
<comment type="caution">
    <text evidence="2">The sequence shown here is derived from an EMBL/GenBank/DDBJ whole genome shotgun (WGS) entry which is preliminary data.</text>
</comment>
<reference evidence="2 3" key="1">
    <citation type="submission" date="2024-09" db="EMBL/GenBank/DDBJ databases">
        <authorList>
            <person name="Sun Q."/>
            <person name="Mori K."/>
        </authorList>
    </citation>
    <scope>NUCLEOTIDE SEQUENCE [LARGE SCALE GENOMIC DNA]</scope>
    <source>
        <strain evidence="2 3">JCM 3331</strain>
    </source>
</reference>
<sequence length="195" mass="20451">MLVDHQVGLLLGVQDPEQELLRRNVVALTKIAKTYGLPVVITTSADSGPNGILLPEISAELPDAPVIRRPGEIDAFDNAEFAAAVRATGGDQLIIAGISTDVCVSFAAQSAVASGYQAHAVLDASGTWNQLATFAAARRMENAGVTLNNTVAVAAELQGDWRKDGGQELAGLFASHAIPFYEPLIPYVTVPNQCA</sequence>
<dbReference type="InterPro" id="IPR036380">
    <property type="entry name" value="Isochorismatase-like_sf"/>
</dbReference>
<organism evidence="2 3">
    <name type="scientific">Streptomyces yanii</name>
    <dbReference type="NCBI Taxonomy" id="78510"/>
    <lineage>
        <taxon>Bacteria</taxon>
        <taxon>Bacillati</taxon>
        <taxon>Actinomycetota</taxon>
        <taxon>Actinomycetes</taxon>
        <taxon>Kitasatosporales</taxon>
        <taxon>Streptomycetaceae</taxon>
        <taxon>Streptomyces</taxon>
    </lineage>
</organism>
<name>A0ABV5RCB7_9ACTN</name>
<dbReference type="PANTHER" id="PTHR43559">
    <property type="entry name" value="HYDROLASE YCAC-RELATED"/>
    <property type="match status" value="1"/>
</dbReference>
<accession>A0ABV5RCB7</accession>
<dbReference type="Gene3D" id="3.40.50.850">
    <property type="entry name" value="Isochorismatase-like"/>
    <property type="match status" value="1"/>
</dbReference>
<protein>
    <submittedName>
        <fullName evidence="2">Isochorismatase family protein</fullName>
    </submittedName>
</protein>
<proteinExistence type="predicted"/>
<dbReference type="Pfam" id="PF00857">
    <property type="entry name" value="Isochorismatase"/>
    <property type="match status" value="1"/>
</dbReference>
<dbReference type="EMBL" id="JBHMCG010000106">
    <property type="protein sequence ID" value="MFB9575500.1"/>
    <property type="molecule type" value="Genomic_DNA"/>
</dbReference>
<evidence type="ECO:0000313" key="2">
    <source>
        <dbReference type="EMBL" id="MFB9575500.1"/>
    </source>
</evidence>
<feature type="domain" description="Isochorismatase-like" evidence="1">
    <location>
        <begin position="2"/>
        <end position="147"/>
    </location>
</feature>
<dbReference type="InterPro" id="IPR000868">
    <property type="entry name" value="Isochorismatase-like_dom"/>
</dbReference>
<dbReference type="InterPro" id="IPR053152">
    <property type="entry name" value="Hydrolase_YcaC-like"/>
</dbReference>
<dbReference type="RefSeq" id="WP_345516597.1">
    <property type="nucleotide sequence ID" value="NZ_BAAAXD010000038.1"/>
</dbReference>